<evidence type="ECO:0000313" key="3">
    <source>
        <dbReference type="Proteomes" id="UP000197098"/>
    </source>
</evidence>
<gene>
    <name evidence="2" type="ORF">CEW81_14070</name>
</gene>
<dbReference type="Proteomes" id="UP000197098">
    <property type="component" value="Chromosome"/>
</dbReference>
<proteinExistence type="predicted"/>
<sequence length="158" mass="17508">MKKITILFIFVGALLAIFLVLGYWHFQHNLSFTCSSSTASFSTHEGNSPFLNFTQNVTFSLKGEALVNISGEIHNEDNIYTINRTIIYDYVRIGSADYKLHAISVTPTGTDDVPAELTQKYLGQIQPGSYRVVNIRQLPSGDMVISNTSGPYIVCAVH</sequence>
<name>A0A248KI73_9ENTR</name>
<accession>A0A248KI73</accession>
<evidence type="ECO:0000256" key="1">
    <source>
        <dbReference type="SAM" id="Phobius"/>
    </source>
</evidence>
<reference evidence="2 3" key="1">
    <citation type="submission" date="2017-06" db="EMBL/GenBank/DDBJ databases">
        <title>Origin of plasmid-mediated fosfomycin resistance gene fosA3.</title>
        <authorList>
            <person name="Ito R."/>
            <person name="Pacey M.P."/>
            <person name="Doi Y."/>
        </authorList>
    </citation>
    <scope>NUCLEOTIDE SEQUENCE [LARGE SCALE GENOMIC DNA]</scope>
    <source>
        <strain evidence="2 3">YDC799</strain>
    </source>
</reference>
<dbReference type="AlphaFoldDB" id="A0A248KI73"/>
<keyword evidence="1" id="KW-0472">Membrane</keyword>
<keyword evidence="1" id="KW-0812">Transmembrane</keyword>
<protein>
    <submittedName>
        <fullName evidence="2">Uncharacterized protein</fullName>
    </submittedName>
</protein>
<dbReference type="EMBL" id="CP022114">
    <property type="protein sequence ID" value="ASG63551.1"/>
    <property type="molecule type" value="Genomic_DNA"/>
</dbReference>
<organism evidence="2 3">
    <name type="scientific">Kluyvera genomosp. 3</name>
    <dbReference type="NCBI Taxonomy" id="2774055"/>
    <lineage>
        <taxon>Bacteria</taxon>
        <taxon>Pseudomonadati</taxon>
        <taxon>Pseudomonadota</taxon>
        <taxon>Gammaproteobacteria</taxon>
        <taxon>Enterobacterales</taxon>
        <taxon>Enterobacteriaceae</taxon>
        <taxon>Kluyvera</taxon>
    </lineage>
</organism>
<keyword evidence="1" id="KW-1133">Transmembrane helix</keyword>
<feature type="transmembrane region" description="Helical" evidence="1">
    <location>
        <begin position="7"/>
        <end position="26"/>
    </location>
</feature>
<evidence type="ECO:0000313" key="2">
    <source>
        <dbReference type="EMBL" id="ASG63551.1"/>
    </source>
</evidence>